<sequence>MSKLVRTTLVRTTAYPASTVIDISSTRVTLVHEYVTLREICFNVKVCRPLLPSLPAKRRQFMDHRLSEATTAVDIRDAIDERIGTLEDELLILRSHRNSLAPISRLPVELLATIFLHYKILQQKEDNRSRKETHPPNWLAITYVCSRWRQVSITCSCLWTDLVIHRQWTRVMLNRSRSAPLVIHIETALIGLPRPRPPRGMPLVQLALEHVHRARELKLIGYYSILADLLHQLTSPAPLLTYLSLTCYGSRQLLLTEALFGGVTPPGLRVIDLHDCGIQWTSRIFHEGITSLTIMSSPLSQRPTIEQILAGLSKMTQLETLAIDTLPRVPEGTFSLPPLESSSTPVILPVLSHLHLTGRAIECDNLLNHLICPSVSSLVLQCRVEANVNLGISGLFDKITHSFVGSKSPVGNTSPPITCLRLGDIDNTYGLHVEGWSGFESEEAIRRHWDDSVEPLISCHFWWGEVANEHIMTAVSFVSKFMDALRVDEVRVLALYPPYLDTMALDWSSCFHSMKKLRGIYLRELETFMPFMEALSEGLFLHRAGGTPSPPDDSELSTERKEEEILWPHLTIIEIMGVNFSGTMPGSTTSIFQTLQNTLAERANRSMKLRELWITESLIEIGQVDMLREVACQVHSDIN</sequence>
<gene>
    <name evidence="1" type="ORF">EW146_g3328</name>
</gene>
<dbReference type="Gene3D" id="1.20.1280.50">
    <property type="match status" value="1"/>
</dbReference>
<dbReference type="AlphaFoldDB" id="A0A4S4LZQ0"/>
<dbReference type="Proteomes" id="UP000310158">
    <property type="component" value="Unassembled WGS sequence"/>
</dbReference>
<dbReference type="OrthoDB" id="2884925at2759"/>
<organism evidence="1 2">
    <name type="scientific">Bondarzewia mesenterica</name>
    <dbReference type="NCBI Taxonomy" id="1095465"/>
    <lineage>
        <taxon>Eukaryota</taxon>
        <taxon>Fungi</taxon>
        <taxon>Dikarya</taxon>
        <taxon>Basidiomycota</taxon>
        <taxon>Agaricomycotina</taxon>
        <taxon>Agaricomycetes</taxon>
        <taxon>Russulales</taxon>
        <taxon>Bondarzewiaceae</taxon>
        <taxon>Bondarzewia</taxon>
    </lineage>
</organism>
<accession>A0A4S4LZQ0</accession>
<evidence type="ECO:0000313" key="2">
    <source>
        <dbReference type="Proteomes" id="UP000310158"/>
    </source>
</evidence>
<name>A0A4S4LZQ0_9AGAM</name>
<proteinExistence type="predicted"/>
<keyword evidence="2" id="KW-1185">Reference proteome</keyword>
<dbReference type="EMBL" id="SGPL01000109">
    <property type="protein sequence ID" value="THH17498.1"/>
    <property type="molecule type" value="Genomic_DNA"/>
</dbReference>
<comment type="caution">
    <text evidence="1">The sequence shown here is derived from an EMBL/GenBank/DDBJ whole genome shotgun (WGS) entry which is preliminary data.</text>
</comment>
<evidence type="ECO:0000313" key="1">
    <source>
        <dbReference type="EMBL" id="THH17498.1"/>
    </source>
</evidence>
<protein>
    <submittedName>
        <fullName evidence="1">Uncharacterized protein</fullName>
    </submittedName>
</protein>
<dbReference type="SUPFAM" id="SSF52047">
    <property type="entry name" value="RNI-like"/>
    <property type="match status" value="1"/>
</dbReference>
<reference evidence="1 2" key="1">
    <citation type="submission" date="2019-02" db="EMBL/GenBank/DDBJ databases">
        <title>Genome sequencing of the rare red list fungi Bondarzewia mesenterica.</title>
        <authorList>
            <person name="Buettner E."/>
            <person name="Kellner H."/>
        </authorList>
    </citation>
    <scope>NUCLEOTIDE SEQUENCE [LARGE SCALE GENOMIC DNA]</scope>
    <source>
        <strain evidence="1 2">DSM 108281</strain>
    </source>
</reference>